<reference evidence="1 2" key="1">
    <citation type="submission" date="2015-12" db="EMBL/GenBank/DDBJ databases">
        <authorList>
            <person name="Tarr C.L."/>
            <person name="Gladney L.M."/>
        </authorList>
    </citation>
    <scope>NUCLEOTIDE SEQUENCE [LARGE SCALE GENOMIC DNA]</scope>
    <source>
        <strain evidence="1 2">1048-83</strain>
    </source>
</reference>
<dbReference type="RefSeq" id="WP_061900601.1">
    <property type="nucleotide sequence ID" value="NZ_CAXYEW010000040.1"/>
</dbReference>
<accession>A0ABR5W1K3</accession>
<dbReference type="Proteomes" id="UP000075609">
    <property type="component" value="Unassembled WGS sequence"/>
</dbReference>
<keyword evidence="2" id="KW-1185">Reference proteome</keyword>
<evidence type="ECO:0000313" key="2">
    <source>
        <dbReference type="Proteomes" id="UP000075609"/>
    </source>
</evidence>
<protein>
    <submittedName>
        <fullName evidence="1">Uncharacterized protein</fullName>
    </submittedName>
</protein>
<name>A0ABR5W1K3_9VIBR</name>
<gene>
    <name evidence="1" type="ORF">ATY35_19090</name>
</gene>
<comment type="caution">
    <text evidence="1">The sequence shown here is derived from an EMBL/GenBank/DDBJ whole genome shotgun (WGS) entry which is preliminary data.</text>
</comment>
<organism evidence="1 2">
    <name type="scientific">Vibrio cidicii</name>
    <dbReference type="NCBI Taxonomy" id="1763883"/>
    <lineage>
        <taxon>Bacteria</taxon>
        <taxon>Pseudomonadati</taxon>
        <taxon>Pseudomonadota</taxon>
        <taxon>Gammaproteobacteria</taxon>
        <taxon>Vibrionales</taxon>
        <taxon>Vibrionaceae</taxon>
        <taxon>Vibrio</taxon>
    </lineage>
</organism>
<sequence length="66" mass="6989">MAKKKKLSNPFSTGGGGVYFEAHVQASFVTIMLTGGHAPCLPCWPIAEIKLQGKLTALIQTTSLLS</sequence>
<evidence type="ECO:0000313" key="1">
    <source>
        <dbReference type="EMBL" id="KYN82968.1"/>
    </source>
</evidence>
<proteinExistence type="predicted"/>
<dbReference type="EMBL" id="LOBP01000170">
    <property type="protein sequence ID" value="KYN82968.1"/>
    <property type="molecule type" value="Genomic_DNA"/>
</dbReference>